<proteinExistence type="predicted"/>
<name>A0A8J2YP91_9PROT</name>
<accession>A0A8J2YP91</accession>
<evidence type="ECO:0000313" key="2">
    <source>
        <dbReference type="Proteomes" id="UP000646365"/>
    </source>
</evidence>
<gene>
    <name evidence="1" type="ORF">GCM10011611_02300</name>
</gene>
<protein>
    <submittedName>
        <fullName evidence="1">Uncharacterized protein</fullName>
    </submittedName>
</protein>
<organism evidence="1 2">
    <name type="scientific">Aliidongia dinghuensis</name>
    <dbReference type="NCBI Taxonomy" id="1867774"/>
    <lineage>
        <taxon>Bacteria</taxon>
        <taxon>Pseudomonadati</taxon>
        <taxon>Pseudomonadota</taxon>
        <taxon>Alphaproteobacteria</taxon>
        <taxon>Rhodospirillales</taxon>
        <taxon>Dongiaceae</taxon>
        <taxon>Aliidongia</taxon>
    </lineage>
</organism>
<sequence>MTAPRELEHSDLILSSRRPLELRLAKESELGAITSAIDDAKPIKGVIHTWQAIAMVDPVAGAATLRIVGLFEACPWITSDARELSHDRSLVRTRNSVYALGHPVDGTLSPSHLRAVVWALDEWGLADRYGLELMSEIDIERAVHGRHES</sequence>
<reference evidence="1" key="2">
    <citation type="submission" date="2020-09" db="EMBL/GenBank/DDBJ databases">
        <authorList>
            <person name="Sun Q."/>
            <person name="Zhou Y."/>
        </authorList>
    </citation>
    <scope>NUCLEOTIDE SEQUENCE</scope>
    <source>
        <strain evidence="1">CGMCC 1.15725</strain>
    </source>
</reference>
<keyword evidence="2" id="KW-1185">Reference proteome</keyword>
<reference evidence="1" key="1">
    <citation type="journal article" date="2014" name="Int. J. Syst. Evol. Microbiol.">
        <title>Complete genome sequence of Corynebacterium casei LMG S-19264T (=DSM 44701T), isolated from a smear-ripened cheese.</title>
        <authorList>
            <consortium name="US DOE Joint Genome Institute (JGI-PGF)"/>
            <person name="Walter F."/>
            <person name="Albersmeier A."/>
            <person name="Kalinowski J."/>
            <person name="Ruckert C."/>
        </authorList>
    </citation>
    <scope>NUCLEOTIDE SEQUENCE</scope>
    <source>
        <strain evidence="1">CGMCC 1.15725</strain>
    </source>
</reference>
<dbReference type="EMBL" id="BMJQ01000001">
    <property type="protein sequence ID" value="GGF00236.1"/>
    <property type="molecule type" value="Genomic_DNA"/>
</dbReference>
<comment type="caution">
    <text evidence="1">The sequence shown here is derived from an EMBL/GenBank/DDBJ whole genome shotgun (WGS) entry which is preliminary data.</text>
</comment>
<dbReference type="RefSeq" id="WP_189041563.1">
    <property type="nucleotide sequence ID" value="NZ_BMJQ01000001.1"/>
</dbReference>
<dbReference type="Proteomes" id="UP000646365">
    <property type="component" value="Unassembled WGS sequence"/>
</dbReference>
<dbReference type="AlphaFoldDB" id="A0A8J2YP91"/>
<evidence type="ECO:0000313" key="1">
    <source>
        <dbReference type="EMBL" id="GGF00236.1"/>
    </source>
</evidence>